<dbReference type="Proteomes" id="UP000037267">
    <property type="component" value="Unassembled WGS sequence"/>
</dbReference>
<organism evidence="6 7">
    <name type="scientific">Gottschalkia purinilytica</name>
    <name type="common">Clostridium purinilyticum</name>
    <dbReference type="NCBI Taxonomy" id="1503"/>
    <lineage>
        <taxon>Bacteria</taxon>
        <taxon>Bacillati</taxon>
        <taxon>Bacillota</taxon>
        <taxon>Tissierellia</taxon>
        <taxon>Tissierellales</taxon>
        <taxon>Gottschalkiaceae</taxon>
        <taxon>Gottschalkia</taxon>
    </lineage>
</organism>
<dbReference type="EC" id="3.6.3.34" evidence="6"/>
<keyword evidence="6" id="KW-0378">Hydrolase</keyword>
<dbReference type="GO" id="GO:0005524">
    <property type="term" value="F:ATP binding"/>
    <property type="evidence" value="ECO:0007669"/>
    <property type="project" value="UniProtKB-KW"/>
</dbReference>
<dbReference type="PANTHER" id="PTHR42794">
    <property type="entry name" value="HEMIN IMPORT ATP-BINDING PROTEIN HMUV"/>
    <property type="match status" value="1"/>
</dbReference>
<evidence type="ECO:0000256" key="3">
    <source>
        <dbReference type="ARBA" id="ARBA00022840"/>
    </source>
</evidence>
<gene>
    <name evidence="6" type="ORF">CLPU_11c00690</name>
</gene>
<dbReference type="InterPro" id="IPR017871">
    <property type="entry name" value="ABC_transporter-like_CS"/>
</dbReference>
<accession>A0A0L0W9A6</accession>
<name>A0A0L0W9A6_GOTPU</name>
<dbReference type="InterPro" id="IPR027417">
    <property type="entry name" value="P-loop_NTPase"/>
</dbReference>
<keyword evidence="3 6" id="KW-0067">ATP-binding</keyword>
<evidence type="ECO:0000313" key="6">
    <source>
        <dbReference type="EMBL" id="KNF07900.1"/>
    </source>
</evidence>
<dbReference type="Gene3D" id="3.40.50.300">
    <property type="entry name" value="P-loop containing nucleotide triphosphate hydrolases"/>
    <property type="match status" value="1"/>
</dbReference>
<evidence type="ECO:0000256" key="2">
    <source>
        <dbReference type="ARBA" id="ARBA00022741"/>
    </source>
</evidence>
<keyword evidence="2" id="KW-0547">Nucleotide-binding</keyword>
<feature type="domain" description="ABC transporter" evidence="5">
    <location>
        <begin position="5"/>
        <end position="241"/>
    </location>
</feature>
<evidence type="ECO:0000259" key="5">
    <source>
        <dbReference type="PROSITE" id="PS50893"/>
    </source>
</evidence>
<dbReference type="OrthoDB" id="9787851at2"/>
<dbReference type="PROSITE" id="PS00211">
    <property type="entry name" value="ABC_TRANSPORTER_1"/>
    <property type="match status" value="1"/>
</dbReference>
<dbReference type="CDD" id="cd03214">
    <property type="entry name" value="ABC_Iron-Siderophores_B12_Hemin"/>
    <property type="match status" value="1"/>
</dbReference>
<dbReference type="AlphaFoldDB" id="A0A0L0W9A6"/>
<reference evidence="7" key="1">
    <citation type="submission" date="2015-07" db="EMBL/GenBank/DDBJ databases">
        <title>Draft genome sequence of the purine-degrading Gottschalkia purinilyticum DSM 1384 (formerly Clostridium purinilyticum).</title>
        <authorList>
            <person name="Poehlein A."/>
            <person name="Schiel-Bengelsdorf B."/>
            <person name="Bengelsdorf F.R."/>
            <person name="Daniel R."/>
            <person name="Duerre P."/>
        </authorList>
    </citation>
    <scope>NUCLEOTIDE SEQUENCE [LARGE SCALE GENOMIC DNA]</scope>
    <source>
        <strain evidence="7">DSM 1384</strain>
    </source>
</reference>
<dbReference type="SMART" id="SM00382">
    <property type="entry name" value="AAA"/>
    <property type="match status" value="1"/>
</dbReference>
<dbReference type="STRING" id="1503.CLPU_11c00690"/>
<dbReference type="RefSeq" id="WP_050355808.1">
    <property type="nucleotide sequence ID" value="NZ_LGSS01000011.1"/>
</dbReference>
<dbReference type="GO" id="GO:0016887">
    <property type="term" value="F:ATP hydrolysis activity"/>
    <property type="evidence" value="ECO:0007669"/>
    <property type="project" value="InterPro"/>
</dbReference>
<keyword evidence="7" id="KW-1185">Reference proteome</keyword>
<keyword evidence="1" id="KW-0813">Transport</keyword>
<sequence>MNTIISVADLSFKYNNDEILKNINFEIEKGSFISILGPNGSGKTTLLKNICNLLEPYNGSIFIDNEDIKDIKYKELAKEMAVVHQNDDLDFDFSVYDIVAMGRYPYLKRFQKESSHDFDIIKKAMIDTEVWNLKDKNIKEISGGEAQRVMVARALTQQPEILILDEPISHLDIKHQIGILSLCKKLNRENNITILMTIHDINLAGKYSDHIILINNGKIESIDTPKNVLTEENIEKVYGVEVEIINMGSDKVPYIVPLAI</sequence>
<proteinExistence type="predicted"/>
<dbReference type="PANTHER" id="PTHR42794:SF1">
    <property type="entry name" value="HEMIN IMPORT ATP-BINDING PROTEIN HMUV"/>
    <property type="match status" value="1"/>
</dbReference>
<comment type="caution">
    <text evidence="6">The sequence shown here is derived from an EMBL/GenBank/DDBJ whole genome shotgun (WGS) entry which is preliminary data.</text>
</comment>
<dbReference type="InterPro" id="IPR003439">
    <property type="entry name" value="ABC_transporter-like_ATP-bd"/>
</dbReference>
<evidence type="ECO:0000313" key="7">
    <source>
        <dbReference type="Proteomes" id="UP000037267"/>
    </source>
</evidence>
<dbReference type="FunFam" id="3.40.50.300:FF:000134">
    <property type="entry name" value="Iron-enterobactin ABC transporter ATP-binding protein"/>
    <property type="match status" value="1"/>
</dbReference>
<dbReference type="EMBL" id="LGSS01000011">
    <property type="protein sequence ID" value="KNF07900.1"/>
    <property type="molecule type" value="Genomic_DNA"/>
</dbReference>
<dbReference type="SUPFAM" id="SSF52540">
    <property type="entry name" value="P-loop containing nucleoside triphosphate hydrolases"/>
    <property type="match status" value="1"/>
</dbReference>
<keyword evidence="4" id="KW-1278">Translocase</keyword>
<dbReference type="InterPro" id="IPR003593">
    <property type="entry name" value="AAA+_ATPase"/>
</dbReference>
<evidence type="ECO:0000256" key="1">
    <source>
        <dbReference type="ARBA" id="ARBA00022448"/>
    </source>
</evidence>
<evidence type="ECO:0000256" key="4">
    <source>
        <dbReference type="ARBA" id="ARBA00022967"/>
    </source>
</evidence>
<protein>
    <submittedName>
        <fullName evidence="6">Putative iron (III) dicitrate transport ATP-binding protein</fullName>
        <ecNumber evidence="6">3.6.3.34</ecNumber>
    </submittedName>
</protein>
<dbReference type="PROSITE" id="PS50893">
    <property type="entry name" value="ABC_TRANSPORTER_2"/>
    <property type="match status" value="1"/>
</dbReference>
<dbReference type="Pfam" id="PF00005">
    <property type="entry name" value="ABC_tran"/>
    <property type="match status" value="1"/>
</dbReference>